<organism evidence="11 12">
    <name type="scientific">Staphylococcus auricularis</name>
    <dbReference type="NCBI Taxonomy" id="29379"/>
    <lineage>
        <taxon>Bacteria</taxon>
        <taxon>Bacillati</taxon>
        <taxon>Bacillota</taxon>
        <taxon>Bacilli</taxon>
        <taxon>Bacillales</taxon>
        <taxon>Staphylococcaceae</taxon>
        <taxon>Staphylococcus</taxon>
    </lineage>
</organism>
<evidence type="ECO:0000313" key="12">
    <source>
        <dbReference type="Proteomes" id="UP001171687"/>
    </source>
</evidence>
<dbReference type="PIRSF" id="PIRSF029928">
    <property type="entry name" value="Late_competence_ComGC"/>
    <property type="match status" value="1"/>
</dbReference>
<evidence type="ECO:0000313" key="11">
    <source>
        <dbReference type="EMBL" id="MDN4532656.1"/>
    </source>
</evidence>
<dbReference type="Pfam" id="PF07963">
    <property type="entry name" value="N_methyl"/>
    <property type="match status" value="1"/>
</dbReference>
<dbReference type="RefSeq" id="WP_083498177.1">
    <property type="nucleotide sequence ID" value="NZ_QVVG01000007.1"/>
</dbReference>
<dbReference type="PANTHER" id="PTHR30093">
    <property type="entry name" value="GENERAL SECRETION PATHWAY PROTEIN G"/>
    <property type="match status" value="1"/>
</dbReference>
<evidence type="ECO:0000256" key="2">
    <source>
        <dbReference type="ARBA" id="ARBA00004241"/>
    </source>
</evidence>
<keyword evidence="8 10" id="KW-0178">Competence</keyword>
<keyword evidence="10" id="KW-0813">Transport</keyword>
<keyword evidence="7 10" id="KW-0472">Membrane</keyword>
<keyword evidence="4" id="KW-0488">Methylation</keyword>
<dbReference type="InterPro" id="IPR012902">
    <property type="entry name" value="N_methyl_site"/>
</dbReference>
<dbReference type="NCBIfam" id="TIGR02532">
    <property type="entry name" value="IV_pilin_GFxxxE"/>
    <property type="match status" value="1"/>
</dbReference>
<dbReference type="GO" id="GO:0015627">
    <property type="term" value="C:type II protein secretion system complex"/>
    <property type="evidence" value="ECO:0007669"/>
    <property type="project" value="InterPro"/>
</dbReference>
<evidence type="ECO:0000256" key="8">
    <source>
        <dbReference type="ARBA" id="ARBA00023287"/>
    </source>
</evidence>
<evidence type="ECO:0000256" key="1">
    <source>
        <dbReference type="ARBA" id="ARBA00004162"/>
    </source>
</evidence>
<evidence type="ECO:0000256" key="9">
    <source>
        <dbReference type="ARBA" id="ARBA00043982"/>
    </source>
</evidence>
<name>A0AAW7MBM0_9STAP</name>
<comment type="similarity">
    <text evidence="9 10">Belongs to the ComGC family.</text>
</comment>
<dbReference type="PANTHER" id="PTHR30093:SF2">
    <property type="entry name" value="TYPE II SECRETION SYSTEM PROTEIN H"/>
    <property type="match status" value="1"/>
</dbReference>
<accession>A0AAW7MBM0</accession>
<dbReference type="GO" id="GO:0030420">
    <property type="term" value="P:establishment of competence for transformation"/>
    <property type="evidence" value="ECO:0007669"/>
    <property type="project" value="UniProtKB-UniRule"/>
</dbReference>
<keyword evidence="6 10" id="KW-1133">Transmembrane helix</keyword>
<sequence length="105" mass="11781">MQLNIKKLRQKAFTLIEMLLVLLIISILLILIIPNIAKQSENIQAKGCDAQLKMVNSQIEAYTLKHDRKPNTIDDLVQDGFIKENQKRCKSGAVIAIQNGEAHAT</sequence>
<gene>
    <name evidence="11" type="primary">comGC</name>
    <name evidence="11" type="ORF">QYH67_03510</name>
</gene>
<evidence type="ECO:0000256" key="3">
    <source>
        <dbReference type="ARBA" id="ARBA00022475"/>
    </source>
</evidence>
<evidence type="ECO:0000256" key="6">
    <source>
        <dbReference type="ARBA" id="ARBA00022989"/>
    </source>
</evidence>
<feature type="transmembrane region" description="Helical" evidence="10">
    <location>
        <begin position="12"/>
        <end position="33"/>
    </location>
</feature>
<dbReference type="Gene3D" id="3.30.700.10">
    <property type="entry name" value="Glycoprotein, Type 4 Pilin"/>
    <property type="match status" value="1"/>
</dbReference>
<keyword evidence="5 10" id="KW-0812">Transmembrane</keyword>
<dbReference type="InterPro" id="IPR045584">
    <property type="entry name" value="Pilin-like"/>
</dbReference>
<evidence type="ECO:0000256" key="10">
    <source>
        <dbReference type="PIRNR" id="PIRNR029928"/>
    </source>
</evidence>
<dbReference type="Proteomes" id="UP001171687">
    <property type="component" value="Unassembled WGS sequence"/>
</dbReference>
<proteinExistence type="inferred from homology"/>
<dbReference type="GO" id="GO:0005886">
    <property type="term" value="C:plasma membrane"/>
    <property type="evidence" value="ECO:0007669"/>
    <property type="project" value="UniProtKB-SubCell"/>
</dbReference>
<protein>
    <recommendedName>
        <fullName evidence="10">ComG operon protein 3</fullName>
    </recommendedName>
</protein>
<dbReference type="InterPro" id="IPR016940">
    <property type="entry name" value="ComGC"/>
</dbReference>
<keyword evidence="3 10" id="KW-1003">Cell membrane</keyword>
<dbReference type="NCBIfam" id="NF040999">
    <property type="entry name" value="pilin_ComGC"/>
    <property type="match status" value="1"/>
</dbReference>
<comment type="function">
    <text evidence="10">Required for transformation and DNA binding.</text>
</comment>
<comment type="subcellular location">
    <subcellularLocation>
        <location evidence="1">Cell membrane</location>
        <topology evidence="1">Single-pass membrane protein</topology>
    </subcellularLocation>
    <subcellularLocation>
        <location evidence="2">Cell surface</location>
    </subcellularLocation>
</comment>
<dbReference type="InterPro" id="IPR000983">
    <property type="entry name" value="Bac_GSPG_pilin"/>
</dbReference>
<dbReference type="GO" id="GO:0015628">
    <property type="term" value="P:protein secretion by the type II secretion system"/>
    <property type="evidence" value="ECO:0007669"/>
    <property type="project" value="InterPro"/>
</dbReference>
<evidence type="ECO:0000256" key="7">
    <source>
        <dbReference type="ARBA" id="ARBA00023136"/>
    </source>
</evidence>
<reference evidence="11" key="1">
    <citation type="submission" date="2023-07" db="EMBL/GenBank/DDBJ databases">
        <title>Evaluation of the beneficial properties of pineapple isolates.</title>
        <authorList>
            <person name="Adefiranye O."/>
        </authorList>
    </citation>
    <scope>NUCLEOTIDE SEQUENCE</scope>
    <source>
        <strain evidence="11">PAPLE_T1</strain>
    </source>
</reference>
<dbReference type="SUPFAM" id="SSF54523">
    <property type="entry name" value="Pili subunits"/>
    <property type="match status" value="1"/>
</dbReference>
<evidence type="ECO:0000256" key="5">
    <source>
        <dbReference type="ARBA" id="ARBA00022692"/>
    </source>
</evidence>
<dbReference type="PRINTS" id="PR00813">
    <property type="entry name" value="BCTERIALGSPG"/>
</dbReference>
<dbReference type="AlphaFoldDB" id="A0AAW7MBM0"/>
<comment type="caution">
    <text evidence="11">The sequence shown here is derived from an EMBL/GenBank/DDBJ whole genome shotgun (WGS) entry which is preliminary data.</text>
</comment>
<comment type="subunit">
    <text evidence="10">Homodimer.</text>
</comment>
<dbReference type="GO" id="GO:0009986">
    <property type="term" value="C:cell surface"/>
    <property type="evidence" value="ECO:0007669"/>
    <property type="project" value="UniProtKB-SubCell"/>
</dbReference>
<dbReference type="EMBL" id="JAUHQC010000006">
    <property type="protein sequence ID" value="MDN4532656.1"/>
    <property type="molecule type" value="Genomic_DNA"/>
</dbReference>
<evidence type="ECO:0000256" key="4">
    <source>
        <dbReference type="ARBA" id="ARBA00022481"/>
    </source>
</evidence>